<dbReference type="Pfam" id="PF02645">
    <property type="entry name" value="DegV"/>
    <property type="match status" value="1"/>
</dbReference>
<dbReference type="SUPFAM" id="SSF82549">
    <property type="entry name" value="DAK1/DegV-like"/>
    <property type="match status" value="1"/>
</dbReference>
<accession>A0A9D1CIN0</accession>
<dbReference type="EMBL" id="DVFI01000080">
    <property type="protein sequence ID" value="HIQ62945.1"/>
    <property type="molecule type" value="Genomic_DNA"/>
</dbReference>
<dbReference type="InterPro" id="IPR050270">
    <property type="entry name" value="DegV_domain_contain"/>
</dbReference>
<dbReference type="GO" id="GO:0008289">
    <property type="term" value="F:lipid binding"/>
    <property type="evidence" value="ECO:0007669"/>
    <property type="project" value="UniProtKB-KW"/>
</dbReference>
<evidence type="ECO:0000313" key="2">
    <source>
        <dbReference type="EMBL" id="HIQ62945.1"/>
    </source>
</evidence>
<dbReference type="InterPro" id="IPR003797">
    <property type="entry name" value="DegV"/>
</dbReference>
<keyword evidence="1" id="KW-0446">Lipid-binding</keyword>
<evidence type="ECO:0000256" key="1">
    <source>
        <dbReference type="ARBA" id="ARBA00023121"/>
    </source>
</evidence>
<dbReference type="InterPro" id="IPR043168">
    <property type="entry name" value="DegV_C"/>
</dbReference>
<organism evidence="2 3">
    <name type="scientific">Candidatus Avichristensenella intestinipullorum</name>
    <dbReference type="NCBI Taxonomy" id="2840693"/>
    <lineage>
        <taxon>Bacteria</taxon>
        <taxon>Bacillati</taxon>
        <taxon>Bacillota</taxon>
        <taxon>Clostridia</taxon>
        <taxon>Candidatus Avichristensenella</taxon>
    </lineage>
</organism>
<dbReference type="Proteomes" id="UP000886819">
    <property type="component" value="Unassembled WGS sequence"/>
</dbReference>
<protein>
    <submittedName>
        <fullName evidence="2">DegV family protein</fullName>
    </submittedName>
</protein>
<dbReference type="Gene3D" id="3.30.1180.10">
    <property type="match status" value="1"/>
</dbReference>
<proteinExistence type="predicted"/>
<name>A0A9D1CIN0_9FIRM</name>
<comment type="caution">
    <text evidence="2">The sequence shown here is derived from an EMBL/GenBank/DDBJ whole genome shotgun (WGS) entry which is preliminary data.</text>
</comment>
<reference evidence="2" key="1">
    <citation type="submission" date="2020-10" db="EMBL/GenBank/DDBJ databases">
        <authorList>
            <person name="Gilroy R."/>
        </authorList>
    </citation>
    <scope>NUCLEOTIDE SEQUENCE</scope>
    <source>
        <strain evidence="2">ChiHile30-977</strain>
    </source>
</reference>
<dbReference type="PANTHER" id="PTHR33434">
    <property type="entry name" value="DEGV DOMAIN-CONTAINING PROTEIN DR_1986-RELATED"/>
    <property type="match status" value="1"/>
</dbReference>
<gene>
    <name evidence="2" type="ORF">IAA66_05085</name>
</gene>
<dbReference type="NCBIfam" id="TIGR00762">
    <property type="entry name" value="DegV"/>
    <property type="match status" value="1"/>
</dbReference>
<sequence>MTQIITDSMSDILPQEAQRLGVRVAPLQVRFGETSYDDGIDIEPAAFYQMLREAQELPKTNQVAPAVFESLFAQALSTGESVLCITGSSRLSGTYQSAMLARQSVGGDRVFVVDSRSASLGEALLVYEAVHRSALGADAPSLAATLESLVARQALVGQVAQLKYLVMGGRLPAVAGHVGAALSLRPLLRMADGRLEALGVCRGARKSMEWFAGQLRKMPPDSQYPLILASADERETLAALRDYLRAEELLPDDTRTMDIGCVIGAHTGPGCLAMAWIPRE</sequence>
<dbReference type="AlphaFoldDB" id="A0A9D1CIN0"/>
<reference evidence="2" key="2">
    <citation type="journal article" date="2021" name="PeerJ">
        <title>Extensive microbial diversity within the chicken gut microbiome revealed by metagenomics and culture.</title>
        <authorList>
            <person name="Gilroy R."/>
            <person name="Ravi A."/>
            <person name="Getino M."/>
            <person name="Pursley I."/>
            <person name="Horton D.L."/>
            <person name="Alikhan N.F."/>
            <person name="Baker D."/>
            <person name="Gharbi K."/>
            <person name="Hall N."/>
            <person name="Watson M."/>
            <person name="Adriaenssens E.M."/>
            <person name="Foster-Nyarko E."/>
            <person name="Jarju S."/>
            <person name="Secka A."/>
            <person name="Antonio M."/>
            <person name="Oren A."/>
            <person name="Chaudhuri R.R."/>
            <person name="La Ragione R."/>
            <person name="Hildebrand F."/>
            <person name="Pallen M.J."/>
        </authorList>
    </citation>
    <scope>NUCLEOTIDE SEQUENCE</scope>
    <source>
        <strain evidence="2">ChiHile30-977</strain>
    </source>
</reference>
<dbReference type="PANTHER" id="PTHR33434:SF2">
    <property type="entry name" value="FATTY ACID-BINDING PROTEIN TM_1468"/>
    <property type="match status" value="1"/>
</dbReference>
<dbReference type="PROSITE" id="PS51482">
    <property type="entry name" value="DEGV"/>
    <property type="match status" value="1"/>
</dbReference>
<dbReference type="Gene3D" id="3.40.50.10170">
    <property type="match status" value="1"/>
</dbReference>
<evidence type="ECO:0000313" key="3">
    <source>
        <dbReference type="Proteomes" id="UP000886819"/>
    </source>
</evidence>